<evidence type="ECO:0000313" key="2">
    <source>
        <dbReference type="EMBL" id="GAA0538750.1"/>
    </source>
</evidence>
<evidence type="ECO:0000313" key="3">
    <source>
        <dbReference type="Proteomes" id="UP001500729"/>
    </source>
</evidence>
<proteinExistence type="predicted"/>
<feature type="region of interest" description="Disordered" evidence="1">
    <location>
        <begin position="1"/>
        <end position="61"/>
    </location>
</feature>
<accession>A0ABN1DAV0</accession>
<keyword evidence="3" id="KW-1185">Reference proteome</keyword>
<feature type="compositionally biased region" description="Basic and acidic residues" evidence="1">
    <location>
        <begin position="43"/>
        <end position="61"/>
    </location>
</feature>
<dbReference type="Proteomes" id="UP001500729">
    <property type="component" value="Unassembled WGS sequence"/>
</dbReference>
<evidence type="ECO:0000256" key="1">
    <source>
        <dbReference type="SAM" id="MobiDB-lite"/>
    </source>
</evidence>
<sequence>MSLRSRNWDRSPETEGDRRFHDLRDSGYTGPIDQDGNPVTSGRDADILRRMAEERGETVDW</sequence>
<dbReference type="RefSeq" id="WP_009946147.1">
    <property type="nucleotide sequence ID" value="NZ_BAAAGS010000029.1"/>
</dbReference>
<feature type="compositionally biased region" description="Basic and acidic residues" evidence="1">
    <location>
        <begin position="1"/>
        <end position="25"/>
    </location>
</feature>
<comment type="caution">
    <text evidence="2">The sequence shown here is derived from an EMBL/GenBank/DDBJ whole genome shotgun (WGS) entry which is preliminary data.</text>
</comment>
<dbReference type="EMBL" id="BAAAGS010000029">
    <property type="protein sequence ID" value="GAA0538750.1"/>
    <property type="molecule type" value="Genomic_DNA"/>
</dbReference>
<organism evidence="2 3">
    <name type="scientific">Saccharopolyspora erythraea</name>
    <name type="common">Streptomyces erythraeus</name>
    <dbReference type="NCBI Taxonomy" id="1836"/>
    <lineage>
        <taxon>Bacteria</taxon>
        <taxon>Bacillati</taxon>
        <taxon>Actinomycetota</taxon>
        <taxon>Actinomycetes</taxon>
        <taxon>Pseudonocardiales</taxon>
        <taxon>Pseudonocardiaceae</taxon>
        <taxon>Saccharopolyspora</taxon>
    </lineage>
</organism>
<reference evidence="2 3" key="1">
    <citation type="journal article" date="2019" name="Int. J. Syst. Evol. Microbiol.">
        <title>The Global Catalogue of Microorganisms (GCM) 10K type strain sequencing project: providing services to taxonomists for standard genome sequencing and annotation.</title>
        <authorList>
            <consortium name="The Broad Institute Genomics Platform"/>
            <consortium name="The Broad Institute Genome Sequencing Center for Infectious Disease"/>
            <person name="Wu L."/>
            <person name="Ma J."/>
        </authorList>
    </citation>
    <scope>NUCLEOTIDE SEQUENCE [LARGE SCALE GENOMIC DNA]</scope>
    <source>
        <strain evidence="2 3">JCM 10303</strain>
    </source>
</reference>
<protein>
    <submittedName>
        <fullName evidence="2">Uncharacterized protein</fullName>
    </submittedName>
</protein>
<gene>
    <name evidence="2" type="ORF">GCM10009533_42440</name>
</gene>
<name>A0ABN1DAV0_SACER</name>